<keyword evidence="2" id="KW-0732">Signal</keyword>
<feature type="region of interest" description="Disordered" evidence="1">
    <location>
        <begin position="26"/>
        <end position="56"/>
    </location>
</feature>
<accession>A0A2P2D8J8</accession>
<reference evidence="4" key="1">
    <citation type="journal article" date="2019" name="Microbiol. Immunol.">
        <title>Molecular and phenotypic characterization of Leptospira johnsonii sp. nov., Leptospira ellinghausenii sp. nov. and Leptospira ryugenii sp. nov. isolated from soil and water in Japan.</title>
        <authorList>
            <person name="Masuzawa T."/>
            <person name="Saito M."/>
            <person name="Nakao R."/>
            <person name="Nikaido Y."/>
            <person name="Matsumoto M."/>
            <person name="Ogawa M."/>
            <person name="Yokoyama M."/>
            <person name="Hidaka Y."/>
            <person name="Tomita J."/>
            <person name="Sakakibara K."/>
            <person name="Suzuki K."/>
            <person name="Yasuda S."/>
            <person name="Sato H."/>
            <person name="Yamaguchi M."/>
            <person name="Yoshida S.I."/>
            <person name="Koizumi N."/>
            <person name="Kawamura Y."/>
        </authorList>
    </citation>
    <scope>NUCLEOTIDE SEQUENCE [LARGE SCALE GENOMIC DNA]</scope>
    <source>
        <strain evidence="4">E18</strain>
    </source>
</reference>
<feature type="chain" id="PRO_5015125201" description="Lipoprotein" evidence="2">
    <location>
        <begin position="22"/>
        <end position="56"/>
    </location>
</feature>
<dbReference type="AlphaFoldDB" id="A0A2P2D8J8"/>
<evidence type="ECO:0008006" key="5">
    <source>
        <dbReference type="Google" id="ProtNLM"/>
    </source>
</evidence>
<protein>
    <recommendedName>
        <fullName evidence="5">Lipoprotein</fullName>
    </recommendedName>
</protein>
<dbReference type="Proteomes" id="UP000245206">
    <property type="component" value="Unassembled WGS sequence"/>
</dbReference>
<feature type="compositionally biased region" description="Basic and acidic residues" evidence="1">
    <location>
        <begin position="34"/>
        <end position="56"/>
    </location>
</feature>
<gene>
    <name evidence="3" type="ORF">LPTSP2_01770</name>
</gene>
<dbReference type="EMBL" id="BFAZ01000002">
    <property type="protein sequence ID" value="GBF40911.1"/>
    <property type="molecule type" value="Genomic_DNA"/>
</dbReference>
<dbReference type="RefSeq" id="WP_165780331.1">
    <property type="nucleotide sequence ID" value="NZ_BFAZ01000002.1"/>
</dbReference>
<organism evidence="3 4">
    <name type="scientific">Leptospira ellinghausenii</name>
    <dbReference type="NCBI Taxonomy" id="1917822"/>
    <lineage>
        <taxon>Bacteria</taxon>
        <taxon>Pseudomonadati</taxon>
        <taxon>Spirochaetota</taxon>
        <taxon>Spirochaetia</taxon>
        <taxon>Leptospirales</taxon>
        <taxon>Leptospiraceae</taxon>
        <taxon>Leptospira</taxon>
    </lineage>
</organism>
<dbReference type="GeneID" id="93343171"/>
<evidence type="ECO:0000313" key="3">
    <source>
        <dbReference type="EMBL" id="GBF40911.1"/>
    </source>
</evidence>
<evidence type="ECO:0000256" key="1">
    <source>
        <dbReference type="SAM" id="MobiDB-lite"/>
    </source>
</evidence>
<evidence type="ECO:0000256" key="2">
    <source>
        <dbReference type="SAM" id="SignalP"/>
    </source>
</evidence>
<name>A0A2P2D8J8_9LEPT</name>
<feature type="signal peptide" evidence="2">
    <location>
        <begin position="1"/>
        <end position="21"/>
    </location>
</feature>
<proteinExistence type="predicted"/>
<keyword evidence="4" id="KW-1185">Reference proteome</keyword>
<evidence type="ECO:0000313" key="4">
    <source>
        <dbReference type="Proteomes" id="UP000245206"/>
    </source>
</evidence>
<sequence>MKKISSMLIIALLAVFMINCASEEVKQPTQPVVEEPKPSKKPKLDDSFKTRARDIK</sequence>
<comment type="caution">
    <text evidence="3">The sequence shown here is derived from an EMBL/GenBank/DDBJ whole genome shotgun (WGS) entry which is preliminary data.</text>
</comment>